<protein>
    <submittedName>
        <fullName evidence="2">Pentapeptide repeat-containing protein</fullName>
    </submittedName>
</protein>
<keyword evidence="3" id="KW-1185">Reference proteome</keyword>
<dbReference type="PANTHER" id="PTHR47485">
    <property type="entry name" value="THYLAKOID LUMENAL 17.4 KDA PROTEIN, CHLOROPLASTIC"/>
    <property type="match status" value="1"/>
</dbReference>
<dbReference type="Pfam" id="PF13599">
    <property type="entry name" value="Pentapeptide_4"/>
    <property type="match status" value="1"/>
</dbReference>
<evidence type="ECO:0000313" key="3">
    <source>
        <dbReference type="Proteomes" id="UP000184386"/>
    </source>
</evidence>
<dbReference type="STRING" id="1121322.SAMN02745136_03007"/>
<name>A0A1M6UAZ8_9FIRM</name>
<dbReference type="AlphaFoldDB" id="A0A1M6UAZ8"/>
<evidence type="ECO:0000256" key="1">
    <source>
        <dbReference type="ARBA" id="ARBA00022737"/>
    </source>
</evidence>
<sequence>MAEGFNLNQKSTELLNQLDLYIKKHLDELTDQLSDCISKYGELIYEMQKTGEKGAIAYLQFSLLRTNILLNKHELRLDAFDENWYLDTVECSGSYEVNEVLKYLTEFSDMVETLRKESPMRTTLREAQSRIFEESQKYQIFLAELIRLGMRKVFQTEGYRKIVKAPVFVVCIGGLLDRVDILYKEDITEKDFREVRRYLQSKEQIVFNHEIYEKLDLSRGNYDGLKFLYSSFAGSDFTESSWNKGQLLFSDFSKCILKNTNMEETQFFEVNFSGAALEHVSFAGSKLSQVSFEGATLSNVDFDGALLVEEVNFNNAVLENTRIPESR</sequence>
<dbReference type="OrthoDB" id="2064333at2"/>
<proteinExistence type="predicted"/>
<dbReference type="Proteomes" id="UP000184386">
    <property type="component" value="Unassembled WGS sequence"/>
</dbReference>
<dbReference type="PANTHER" id="PTHR47485:SF1">
    <property type="entry name" value="THYLAKOID LUMENAL 17.4 KDA PROTEIN, CHLOROPLASTIC"/>
    <property type="match status" value="1"/>
</dbReference>
<organism evidence="2 3">
    <name type="scientific">Anaerocolumna jejuensis DSM 15929</name>
    <dbReference type="NCBI Taxonomy" id="1121322"/>
    <lineage>
        <taxon>Bacteria</taxon>
        <taxon>Bacillati</taxon>
        <taxon>Bacillota</taxon>
        <taxon>Clostridia</taxon>
        <taxon>Lachnospirales</taxon>
        <taxon>Lachnospiraceae</taxon>
        <taxon>Anaerocolumna</taxon>
    </lineage>
</organism>
<evidence type="ECO:0000313" key="2">
    <source>
        <dbReference type="EMBL" id="SHK66339.1"/>
    </source>
</evidence>
<keyword evidence="1" id="KW-0677">Repeat</keyword>
<reference evidence="2 3" key="1">
    <citation type="submission" date="2016-11" db="EMBL/GenBank/DDBJ databases">
        <authorList>
            <person name="Jaros S."/>
            <person name="Januszkiewicz K."/>
            <person name="Wedrychowicz H."/>
        </authorList>
    </citation>
    <scope>NUCLEOTIDE SEQUENCE [LARGE SCALE GENOMIC DNA]</scope>
    <source>
        <strain evidence="2 3">DSM 15929</strain>
    </source>
</reference>
<dbReference type="RefSeq" id="WP_073277357.1">
    <property type="nucleotide sequence ID" value="NZ_FRAC01000015.1"/>
</dbReference>
<dbReference type="EMBL" id="FRAC01000015">
    <property type="protein sequence ID" value="SHK66339.1"/>
    <property type="molecule type" value="Genomic_DNA"/>
</dbReference>
<dbReference type="Gene3D" id="2.160.20.80">
    <property type="entry name" value="E3 ubiquitin-protein ligase SopA"/>
    <property type="match status" value="1"/>
</dbReference>
<gene>
    <name evidence="2" type="ORF">SAMN02745136_03007</name>
</gene>
<dbReference type="InterPro" id="IPR001646">
    <property type="entry name" value="5peptide_repeat"/>
</dbReference>
<accession>A0A1M6UAZ8</accession>
<dbReference type="SUPFAM" id="SSF141571">
    <property type="entry name" value="Pentapeptide repeat-like"/>
    <property type="match status" value="1"/>
</dbReference>